<name>D5VRE3_METIM</name>
<dbReference type="GeneID" id="60552802"/>
<dbReference type="eggNOG" id="arCOG00045">
    <property type="taxonomic scope" value="Archaea"/>
</dbReference>
<reference evidence="1" key="1">
    <citation type="submission" date="2010-04" db="EMBL/GenBank/DDBJ databases">
        <title>Complete sequence of Methanocaldococcus infernus ME.</title>
        <authorList>
            <consortium name="US DOE Joint Genome Institute"/>
            <person name="Lucas S."/>
            <person name="Copeland A."/>
            <person name="Lapidus A."/>
            <person name="Cheng J.-F."/>
            <person name="Bruce D."/>
            <person name="Goodwin L."/>
            <person name="Pitluck S."/>
            <person name="Munk A.C."/>
            <person name="Detter J.C."/>
            <person name="Han C."/>
            <person name="Tapia R."/>
            <person name="Land M."/>
            <person name="Hauser L."/>
            <person name="Kyrpides N."/>
            <person name="Mikhailova N."/>
            <person name="Sieprawska-Lupa M."/>
            <person name="Whitman W.B."/>
            <person name="Woyke T."/>
        </authorList>
    </citation>
    <scope>NUCLEOTIDE SEQUENCE [LARGE SCALE GENOMIC DNA]</scope>
    <source>
        <strain evidence="1">ME</strain>
    </source>
</reference>
<dbReference type="Proteomes" id="UP000002061">
    <property type="component" value="Chromosome"/>
</dbReference>
<dbReference type="AlphaFoldDB" id="D5VRE3"/>
<proteinExistence type="predicted"/>
<dbReference type="OrthoDB" id="85793at2157"/>
<dbReference type="Gene3D" id="3.40.50.620">
    <property type="entry name" value="HUPs"/>
    <property type="match status" value="1"/>
</dbReference>
<dbReference type="STRING" id="573063.Metin_0476"/>
<dbReference type="SUPFAM" id="SSF52402">
    <property type="entry name" value="Adenine nucleotide alpha hydrolases-like"/>
    <property type="match status" value="1"/>
</dbReference>
<dbReference type="Pfam" id="PF06508">
    <property type="entry name" value="QueC"/>
    <property type="match status" value="1"/>
</dbReference>
<dbReference type="KEGG" id="mif:Metin_0476"/>
<accession>D5VRE3</accession>
<keyword evidence="2" id="KW-1185">Reference proteome</keyword>
<dbReference type="PIRSF" id="PIRSF006601">
    <property type="entry name" value="ATPase_UCP006601"/>
    <property type="match status" value="1"/>
</dbReference>
<dbReference type="InterPro" id="IPR052188">
    <property type="entry name" value="Ni-pincer_cofactor_biosynth"/>
</dbReference>
<protein>
    <submittedName>
        <fullName evidence="1">Queuosine synthesis-like protein</fullName>
    </submittedName>
</protein>
<organism evidence="1 2">
    <name type="scientific">Methanocaldococcus infernus (strain DSM 11812 / JCM 15783 / ME)</name>
    <dbReference type="NCBI Taxonomy" id="573063"/>
    <lineage>
        <taxon>Archaea</taxon>
        <taxon>Methanobacteriati</taxon>
        <taxon>Methanobacteriota</taxon>
        <taxon>Methanomada group</taxon>
        <taxon>Methanococci</taxon>
        <taxon>Methanococcales</taxon>
        <taxon>Methanocaldococcaceae</taxon>
        <taxon>Methanocaldococcus</taxon>
    </lineage>
</organism>
<dbReference type="InterPro" id="IPR018317">
    <property type="entry name" value="QueC"/>
</dbReference>
<gene>
    <name evidence="1" type="ordered locus">Metin_0476</name>
</gene>
<evidence type="ECO:0000313" key="1">
    <source>
        <dbReference type="EMBL" id="ADG13146.1"/>
    </source>
</evidence>
<dbReference type="HOGENOM" id="CLU_077587_0_0_2"/>
<dbReference type="PANTHER" id="PTHR43169">
    <property type="entry name" value="EXSB FAMILY PROTEIN"/>
    <property type="match status" value="1"/>
</dbReference>
<sequence>MLLKKLRVESSLKVLESLGIDEELKETLREMLKLRLETLDFYKKVSAKKKYEAVLAFSGGVDSSASAVIGRELFKIKAVFCYSPYLHKESYLDYIKELTKKLKIKLEIVEVDLDRIYKESVIENRYHPCGRCHKIIEESIYERAKDFVIFGDLLAFGSLSFYKVDNFYRINLPSFFALTKDEERKILKSENIVIEQGYGCSLLREYHIKNKSYKFTIQRILREVRAKVISPDEGFKNILHILEGEK</sequence>
<dbReference type="InterPro" id="IPR014729">
    <property type="entry name" value="Rossmann-like_a/b/a_fold"/>
</dbReference>
<dbReference type="RefSeq" id="WP_013099892.1">
    <property type="nucleotide sequence ID" value="NC_014122.1"/>
</dbReference>
<dbReference type="EMBL" id="CP002009">
    <property type="protein sequence ID" value="ADG13146.1"/>
    <property type="molecule type" value="Genomic_DNA"/>
</dbReference>
<dbReference type="InterPro" id="IPR012096">
    <property type="entry name" value="ATPase_PP-loop_MJ1638"/>
</dbReference>
<dbReference type="PANTHER" id="PTHR43169:SF1">
    <property type="entry name" value="ATPASE, PP-LOOP SUPERFAMILY-RELATED"/>
    <property type="match status" value="1"/>
</dbReference>
<evidence type="ECO:0000313" key="2">
    <source>
        <dbReference type="Proteomes" id="UP000002061"/>
    </source>
</evidence>